<evidence type="ECO:0000259" key="1">
    <source>
        <dbReference type="Pfam" id="PF00535"/>
    </source>
</evidence>
<dbReference type="Gene3D" id="3.90.550.10">
    <property type="entry name" value="Spore Coat Polysaccharide Biosynthesis Protein SpsA, Chain A"/>
    <property type="match status" value="1"/>
</dbReference>
<dbReference type="Proteomes" id="UP000425960">
    <property type="component" value="Chromosome"/>
</dbReference>
<reference evidence="2 3" key="1">
    <citation type="submission" date="2019-11" db="EMBL/GenBank/DDBJ databases">
        <title>Comparative genomics of hydrocarbon-degrading Desulfosarcina strains.</title>
        <authorList>
            <person name="Watanabe M."/>
            <person name="Kojima H."/>
            <person name="Fukui M."/>
        </authorList>
    </citation>
    <scope>NUCLEOTIDE SEQUENCE [LARGE SCALE GENOMIC DNA]</scope>
    <source>
        <strain evidence="2 3">28bB2T</strain>
    </source>
</reference>
<dbReference type="Pfam" id="PF00535">
    <property type="entry name" value="Glycos_transf_2"/>
    <property type="match status" value="1"/>
</dbReference>
<dbReference type="InterPro" id="IPR001173">
    <property type="entry name" value="Glyco_trans_2-like"/>
</dbReference>
<dbReference type="SUPFAM" id="SSF53448">
    <property type="entry name" value="Nucleotide-diphospho-sugar transferases"/>
    <property type="match status" value="1"/>
</dbReference>
<dbReference type="KEGG" id="dov:DSCO28_33390"/>
<dbReference type="EMBL" id="AP021876">
    <property type="protein sequence ID" value="BBO82773.1"/>
    <property type="molecule type" value="Genomic_DNA"/>
</dbReference>
<feature type="domain" description="Glycosyltransferase 2-like" evidence="1">
    <location>
        <begin position="3"/>
        <end position="169"/>
    </location>
</feature>
<proteinExistence type="predicted"/>
<dbReference type="AlphaFoldDB" id="A0A5K7ZRT8"/>
<dbReference type="PANTHER" id="PTHR43685:SF3">
    <property type="entry name" value="SLR2126 PROTEIN"/>
    <property type="match status" value="1"/>
</dbReference>
<organism evidence="2 3">
    <name type="scientific">Desulfosarcina ovata subsp. sediminis</name>
    <dbReference type="NCBI Taxonomy" id="885957"/>
    <lineage>
        <taxon>Bacteria</taxon>
        <taxon>Pseudomonadati</taxon>
        <taxon>Thermodesulfobacteriota</taxon>
        <taxon>Desulfobacteria</taxon>
        <taxon>Desulfobacterales</taxon>
        <taxon>Desulfosarcinaceae</taxon>
        <taxon>Desulfosarcina</taxon>
    </lineage>
</organism>
<sequence>MVSIVVCTYNRCDLLFDTLANLCQQSLDPASYEIVVVDNNSSDQTQAVSLKFCDQFPNVRYVMESRQGLSHARNCGLMTARGSYVGYIDDDCLIPKGFLEIAVDIIQKKSPDVFGGPSYAFYRSPKPTWYKNRYGANAPYTAPRYLRGSTCENIFGCNMFFKRESLKQVGGFDPKLGMSGKKIFYGEEVSVIKRIEAMRSASIIYYDPKLYLYHLVQAERMKIGWFFRMFIAQGGAAYYLAADRGEKIATQPLGRMQLLRRSLSLVKQIAGDLLRGLCFRDRHRYPYIQNYIVEHTKRYLLLLGRLHEQYKDHV</sequence>
<evidence type="ECO:0000313" key="3">
    <source>
        <dbReference type="Proteomes" id="UP000425960"/>
    </source>
</evidence>
<gene>
    <name evidence="2" type="ORF">DSCO28_33390</name>
</gene>
<dbReference type="InterPro" id="IPR029044">
    <property type="entry name" value="Nucleotide-diphossugar_trans"/>
</dbReference>
<dbReference type="InterPro" id="IPR050834">
    <property type="entry name" value="Glycosyltransf_2"/>
</dbReference>
<name>A0A5K7ZRT8_9BACT</name>
<accession>A0A5K7ZRT8</accession>
<protein>
    <recommendedName>
        <fullName evidence="1">Glycosyltransferase 2-like domain-containing protein</fullName>
    </recommendedName>
</protein>
<dbReference type="CDD" id="cd00761">
    <property type="entry name" value="Glyco_tranf_GTA_type"/>
    <property type="match status" value="1"/>
</dbReference>
<dbReference type="PANTHER" id="PTHR43685">
    <property type="entry name" value="GLYCOSYLTRANSFERASE"/>
    <property type="match status" value="1"/>
</dbReference>
<evidence type="ECO:0000313" key="2">
    <source>
        <dbReference type="EMBL" id="BBO82773.1"/>
    </source>
</evidence>